<accession>A0A9P4GDC7</accession>
<dbReference type="AlphaFoldDB" id="A0A9P4GDC7"/>
<dbReference type="RefSeq" id="XP_040785982.1">
    <property type="nucleotide sequence ID" value="XM_040926769.1"/>
</dbReference>
<keyword evidence="2" id="KW-1133">Transmembrane helix</keyword>
<reference evidence="3" key="1">
    <citation type="submission" date="2020-01" db="EMBL/GenBank/DDBJ databases">
        <authorList>
            <consortium name="DOE Joint Genome Institute"/>
            <person name="Haridas S."/>
            <person name="Albert R."/>
            <person name="Binder M."/>
            <person name="Bloem J."/>
            <person name="Labutti K."/>
            <person name="Salamov A."/>
            <person name="Andreopoulos B."/>
            <person name="Baker S.E."/>
            <person name="Barry K."/>
            <person name="Bills G."/>
            <person name="Bluhm B.H."/>
            <person name="Cannon C."/>
            <person name="Castanera R."/>
            <person name="Culley D.E."/>
            <person name="Daum C."/>
            <person name="Ezra D."/>
            <person name="Gonzalez J.B."/>
            <person name="Henrissat B."/>
            <person name="Kuo A."/>
            <person name="Liang C."/>
            <person name="Lipzen A."/>
            <person name="Lutzoni F."/>
            <person name="Magnuson J."/>
            <person name="Mondo S."/>
            <person name="Nolan M."/>
            <person name="Ohm R."/>
            <person name="Pangilinan J."/>
            <person name="Park H.-J."/>
            <person name="Ramirez L."/>
            <person name="Alfaro M."/>
            <person name="Sun H."/>
            <person name="Tritt A."/>
            <person name="Yoshinaga Y."/>
            <person name="Zwiers L.-H."/>
            <person name="Turgeon B.G."/>
            <person name="Goodwin S.B."/>
            <person name="Spatafora J.W."/>
            <person name="Crous P.W."/>
            <person name="Grigoriev I.V."/>
        </authorList>
    </citation>
    <scope>NUCLEOTIDE SEQUENCE</scope>
    <source>
        <strain evidence="3">CBS 394.84</strain>
    </source>
</reference>
<dbReference type="EMBL" id="ML976617">
    <property type="protein sequence ID" value="KAF1843419.1"/>
    <property type="molecule type" value="Genomic_DNA"/>
</dbReference>
<evidence type="ECO:0000313" key="4">
    <source>
        <dbReference type="Proteomes" id="UP000800039"/>
    </source>
</evidence>
<sequence>MVIRKLDRSCSNLCQMQIAVNFQSLSNPPMAQRKESVPLIHLPKLPNIRWNRNILALGELFPIINGLIPSLRCDHYLPPHTTLAKRSPLGLDRREYIASVASHASLKAAGKPGRDAGDLAISDSKGRPERSERLKSKRALFYTSSVVILLTIRVIVNHLSL</sequence>
<evidence type="ECO:0000256" key="2">
    <source>
        <dbReference type="SAM" id="Phobius"/>
    </source>
</evidence>
<evidence type="ECO:0000313" key="3">
    <source>
        <dbReference type="EMBL" id="KAF1843419.1"/>
    </source>
</evidence>
<organism evidence="3 4">
    <name type="scientific">Cucurbitaria berberidis CBS 394.84</name>
    <dbReference type="NCBI Taxonomy" id="1168544"/>
    <lineage>
        <taxon>Eukaryota</taxon>
        <taxon>Fungi</taxon>
        <taxon>Dikarya</taxon>
        <taxon>Ascomycota</taxon>
        <taxon>Pezizomycotina</taxon>
        <taxon>Dothideomycetes</taxon>
        <taxon>Pleosporomycetidae</taxon>
        <taxon>Pleosporales</taxon>
        <taxon>Pleosporineae</taxon>
        <taxon>Cucurbitariaceae</taxon>
        <taxon>Cucurbitaria</taxon>
    </lineage>
</organism>
<feature type="transmembrane region" description="Helical" evidence="2">
    <location>
        <begin position="139"/>
        <end position="156"/>
    </location>
</feature>
<keyword evidence="4" id="KW-1185">Reference proteome</keyword>
<keyword evidence="2" id="KW-0812">Transmembrane</keyword>
<dbReference type="Proteomes" id="UP000800039">
    <property type="component" value="Unassembled WGS sequence"/>
</dbReference>
<dbReference type="GeneID" id="63844021"/>
<name>A0A9P4GDC7_9PLEO</name>
<keyword evidence="2" id="KW-0472">Membrane</keyword>
<proteinExistence type="predicted"/>
<protein>
    <submittedName>
        <fullName evidence="3">Uncharacterized protein</fullName>
    </submittedName>
</protein>
<gene>
    <name evidence="3" type="ORF">K460DRAFT_145097</name>
</gene>
<evidence type="ECO:0000256" key="1">
    <source>
        <dbReference type="SAM" id="MobiDB-lite"/>
    </source>
</evidence>
<feature type="region of interest" description="Disordered" evidence="1">
    <location>
        <begin position="108"/>
        <end position="130"/>
    </location>
</feature>
<comment type="caution">
    <text evidence="3">The sequence shown here is derived from an EMBL/GenBank/DDBJ whole genome shotgun (WGS) entry which is preliminary data.</text>
</comment>